<dbReference type="GO" id="GO:0003700">
    <property type="term" value="F:DNA-binding transcription factor activity"/>
    <property type="evidence" value="ECO:0007669"/>
    <property type="project" value="InterPro"/>
</dbReference>
<evidence type="ECO:0000313" key="2">
    <source>
        <dbReference type="EMBL" id="CUU59739.1"/>
    </source>
</evidence>
<dbReference type="Gene3D" id="1.10.10.10">
    <property type="entry name" value="Winged helix-like DNA-binding domain superfamily/Winged helix DNA-binding domain"/>
    <property type="match status" value="1"/>
</dbReference>
<sequence length="97" mass="10459">MTSATHNRRPNTSQHIADVVANGGTITAQLRACMPTLTPSGQRIGQAILAEPRDIIHMTVTDLAERTETSVATIVRFCQDISLKGFADPAGLFRLRG</sequence>
<dbReference type="AlphaFoldDB" id="A0A0S4QVL4"/>
<dbReference type="InterPro" id="IPR000281">
    <property type="entry name" value="HTH_RpiR"/>
</dbReference>
<reference evidence="3" key="1">
    <citation type="submission" date="2015-11" db="EMBL/GenBank/DDBJ databases">
        <authorList>
            <person name="Varghese N."/>
        </authorList>
    </citation>
    <scope>NUCLEOTIDE SEQUENCE [LARGE SCALE GENOMIC DNA]</scope>
    <source>
        <strain evidence="3">DSM 45899</strain>
    </source>
</reference>
<dbReference type="GO" id="GO:0097367">
    <property type="term" value="F:carbohydrate derivative binding"/>
    <property type="evidence" value="ECO:0007669"/>
    <property type="project" value="InterPro"/>
</dbReference>
<dbReference type="Proteomes" id="UP000198802">
    <property type="component" value="Unassembled WGS sequence"/>
</dbReference>
<dbReference type="GO" id="GO:0003677">
    <property type="term" value="F:DNA binding"/>
    <property type="evidence" value="ECO:0007669"/>
    <property type="project" value="InterPro"/>
</dbReference>
<dbReference type="EMBL" id="FAOZ01000031">
    <property type="protein sequence ID" value="CUU59739.1"/>
    <property type="molecule type" value="Genomic_DNA"/>
</dbReference>
<dbReference type="SUPFAM" id="SSF46689">
    <property type="entry name" value="Homeodomain-like"/>
    <property type="match status" value="1"/>
</dbReference>
<evidence type="ECO:0000259" key="1">
    <source>
        <dbReference type="PROSITE" id="PS51071"/>
    </source>
</evidence>
<protein>
    <submittedName>
        <fullName evidence="2">Helix-turn-helix domain-containing protein, rpiR family</fullName>
    </submittedName>
</protein>
<dbReference type="InterPro" id="IPR047640">
    <property type="entry name" value="RpiR-like"/>
</dbReference>
<dbReference type="PROSITE" id="PS51071">
    <property type="entry name" value="HTH_RPIR"/>
    <property type="match status" value="1"/>
</dbReference>
<keyword evidence="3" id="KW-1185">Reference proteome</keyword>
<organism evidence="2 3">
    <name type="scientific">Parafrankia irregularis</name>
    <dbReference type="NCBI Taxonomy" id="795642"/>
    <lineage>
        <taxon>Bacteria</taxon>
        <taxon>Bacillati</taxon>
        <taxon>Actinomycetota</taxon>
        <taxon>Actinomycetes</taxon>
        <taxon>Frankiales</taxon>
        <taxon>Frankiaceae</taxon>
        <taxon>Parafrankia</taxon>
    </lineage>
</organism>
<dbReference type="Pfam" id="PF01418">
    <property type="entry name" value="HTH_6"/>
    <property type="match status" value="1"/>
</dbReference>
<dbReference type="PANTHER" id="PTHR30514">
    <property type="entry name" value="GLUCOKINASE"/>
    <property type="match status" value="1"/>
</dbReference>
<dbReference type="PANTHER" id="PTHR30514:SF1">
    <property type="entry name" value="HTH-TYPE TRANSCRIPTIONAL REGULATOR HEXR-RELATED"/>
    <property type="match status" value="1"/>
</dbReference>
<proteinExistence type="predicted"/>
<name>A0A0S4QVL4_9ACTN</name>
<dbReference type="RefSeq" id="WP_091284043.1">
    <property type="nucleotide sequence ID" value="NZ_FAOZ01000031.1"/>
</dbReference>
<gene>
    <name evidence="2" type="ORF">Ga0074812_13137</name>
</gene>
<evidence type="ECO:0000313" key="3">
    <source>
        <dbReference type="Proteomes" id="UP000198802"/>
    </source>
</evidence>
<dbReference type="InterPro" id="IPR036388">
    <property type="entry name" value="WH-like_DNA-bd_sf"/>
</dbReference>
<feature type="domain" description="HTH rpiR-type" evidence="1">
    <location>
        <begin position="24"/>
        <end position="97"/>
    </location>
</feature>
<accession>A0A0S4QVL4</accession>
<dbReference type="InterPro" id="IPR009057">
    <property type="entry name" value="Homeodomain-like_sf"/>
</dbReference>